<evidence type="ECO:0000313" key="11">
    <source>
        <dbReference type="Proteomes" id="UP000422108"/>
    </source>
</evidence>
<reference evidence="10 11" key="1">
    <citation type="submission" date="2019-11" db="EMBL/GenBank/DDBJ databases">
        <title>Comparative genomics of hydrocarbon-degrading Desulfosarcina strains.</title>
        <authorList>
            <person name="Watanabe M."/>
            <person name="Kojima H."/>
            <person name="Fukui M."/>
        </authorList>
    </citation>
    <scope>NUCLEOTIDE SEQUENCE [LARGE SCALE GENOMIC DNA]</scope>
    <source>
        <strain evidence="11">oXyS1</strain>
    </source>
</reference>
<dbReference type="InterPro" id="IPR050250">
    <property type="entry name" value="Macrolide_Exporter_MacB"/>
</dbReference>
<evidence type="ECO:0000256" key="6">
    <source>
        <dbReference type="ARBA" id="ARBA00038076"/>
    </source>
</evidence>
<dbReference type="Proteomes" id="UP000422108">
    <property type="component" value="Chromosome"/>
</dbReference>
<feature type="transmembrane region" description="Helical" evidence="7">
    <location>
        <begin position="279"/>
        <end position="306"/>
    </location>
</feature>
<comment type="subcellular location">
    <subcellularLocation>
        <location evidence="1">Cell membrane</location>
        <topology evidence="1">Multi-pass membrane protein</topology>
    </subcellularLocation>
</comment>
<dbReference type="AlphaFoldDB" id="A0A5K8ALJ1"/>
<dbReference type="PANTHER" id="PTHR30572">
    <property type="entry name" value="MEMBRANE COMPONENT OF TRANSPORTER-RELATED"/>
    <property type="match status" value="1"/>
</dbReference>
<dbReference type="RefSeq" id="WP_155313206.1">
    <property type="nucleotide sequence ID" value="NZ_AP021879.1"/>
</dbReference>
<keyword evidence="11" id="KW-1185">Reference proteome</keyword>
<sequence>MNWLANSALSVEVLAGHRLRTALSLSGIVIGVASVIIMIAVGMGAERKVIERIEAMGTNLIVVTNDQTRKSGGTVRRIQAAKTLKQSDVSAIAARCPSVSKAAGSIRRSIILRYKGNTVKTTLVGLAPDGFSICRLVPEAGRLYGAAEERSRRRVAVFAPTAAGNTFGGATGVGEAVRLGRQPFRSIGRTAPKGADFNGTDMDDRVFVPLATAMRRLVNVDYLDTIFAQAADGVPLHVAEEEIKTVLRQRHRLGNRADDFSVYNQLDLIRLHKETARSLTLLIVTVAALSWVVGGVGILAVMLMAVRERRSEIGLRRALGAKAGDVLWQFVFEAVILALAGAVSGFILGLVGIWITHAAGWGPTLIPWPAAFLAVGASIFLGFACGVYPAIKASRLSPVVALKL</sequence>
<evidence type="ECO:0000256" key="4">
    <source>
        <dbReference type="ARBA" id="ARBA00022989"/>
    </source>
</evidence>
<feature type="domain" description="MacB-like periplasmic core" evidence="9">
    <location>
        <begin position="21"/>
        <end position="245"/>
    </location>
</feature>
<keyword evidence="3 7" id="KW-0812">Transmembrane</keyword>
<feature type="domain" description="ABC3 transporter permease C-terminal" evidence="8">
    <location>
        <begin position="285"/>
        <end position="398"/>
    </location>
</feature>
<evidence type="ECO:0000256" key="5">
    <source>
        <dbReference type="ARBA" id="ARBA00023136"/>
    </source>
</evidence>
<comment type="similarity">
    <text evidence="6">Belongs to the ABC-4 integral membrane protein family.</text>
</comment>
<feature type="transmembrane region" description="Helical" evidence="7">
    <location>
        <begin position="327"/>
        <end position="354"/>
    </location>
</feature>
<evidence type="ECO:0000256" key="1">
    <source>
        <dbReference type="ARBA" id="ARBA00004651"/>
    </source>
</evidence>
<accession>A0A5K8ALJ1</accession>
<keyword evidence="4 7" id="KW-1133">Transmembrane helix</keyword>
<evidence type="ECO:0000256" key="7">
    <source>
        <dbReference type="SAM" id="Phobius"/>
    </source>
</evidence>
<evidence type="ECO:0000259" key="8">
    <source>
        <dbReference type="Pfam" id="PF02687"/>
    </source>
</evidence>
<evidence type="ECO:0000256" key="3">
    <source>
        <dbReference type="ARBA" id="ARBA00022692"/>
    </source>
</evidence>
<feature type="transmembrane region" description="Helical" evidence="7">
    <location>
        <begin position="21"/>
        <end position="43"/>
    </location>
</feature>
<dbReference type="InterPro" id="IPR025857">
    <property type="entry name" value="MacB_PCD"/>
</dbReference>
<dbReference type="EMBL" id="AP021879">
    <property type="protein sequence ID" value="BBO92464.1"/>
    <property type="molecule type" value="Genomic_DNA"/>
</dbReference>
<evidence type="ECO:0000256" key="2">
    <source>
        <dbReference type="ARBA" id="ARBA00022475"/>
    </source>
</evidence>
<dbReference type="GO" id="GO:0005886">
    <property type="term" value="C:plasma membrane"/>
    <property type="evidence" value="ECO:0007669"/>
    <property type="project" value="UniProtKB-SubCell"/>
</dbReference>
<feature type="transmembrane region" description="Helical" evidence="7">
    <location>
        <begin position="366"/>
        <end position="388"/>
    </location>
</feature>
<dbReference type="GO" id="GO:0022857">
    <property type="term" value="F:transmembrane transporter activity"/>
    <property type="evidence" value="ECO:0007669"/>
    <property type="project" value="TreeGrafter"/>
</dbReference>
<dbReference type="Pfam" id="PF12704">
    <property type="entry name" value="MacB_PCD"/>
    <property type="match status" value="1"/>
</dbReference>
<dbReference type="Pfam" id="PF02687">
    <property type="entry name" value="FtsX"/>
    <property type="match status" value="1"/>
</dbReference>
<dbReference type="PANTHER" id="PTHR30572:SF4">
    <property type="entry name" value="ABC TRANSPORTER PERMEASE YTRF"/>
    <property type="match status" value="1"/>
</dbReference>
<protein>
    <submittedName>
        <fullName evidence="10">Multidrug ABC transporter substrate-binding protein</fullName>
    </submittedName>
</protein>
<keyword evidence="2" id="KW-1003">Cell membrane</keyword>
<proteinExistence type="inferred from homology"/>
<dbReference type="InterPro" id="IPR003838">
    <property type="entry name" value="ABC3_permease_C"/>
</dbReference>
<evidence type="ECO:0000259" key="9">
    <source>
        <dbReference type="Pfam" id="PF12704"/>
    </source>
</evidence>
<organism evidence="10 11">
    <name type="scientific">Desulfosarcina ovata subsp. ovata</name>
    <dbReference type="NCBI Taxonomy" id="2752305"/>
    <lineage>
        <taxon>Bacteria</taxon>
        <taxon>Pseudomonadati</taxon>
        <taxon>Thermodesulfobacteriota</taxon>
        <taxon>Desulfobacteria</taxon>
        <taxon>Desulfobacterales</taxon>
        <taxon>Desulfosarcinaceae</taxon>
        <taxon>Desulfosarcina</taxon>
    </lineage>
</organism>
<gene>
    <name evidence="10" type="ORF">DSCOOX_56440</name>
</gene>
<name>A0A5K8ALJ1_9BACT</name>
<keyword evidence="5 7" id="KW-0472">Membrane</keyword>
<evidence type="ECO:0000313" key="10">
    <source>
        <dbReference type="EMBL" id="BBO92464.1"/>
    </source>
</evidence>